<name>A0A369WCQ7_9GAMM</name>
<accession>A0A369WCQ7</accession>
<dbReference type="GO" id="GO:0008047">
    <property type="term" value="F:enzyme activator activity"/>
    <property type="evidence" value="ECO:0007669"/>
    <property type="project" value="InterPro"/>
</dbReference>
<feature type="binding site" evidence="7">
    <location>
        <position position="16"/>
    </location>
    <ligand>
        <name>Ni(2+)</name>
        <dbReference type="ChEBI" id="CHEBI:49786"/>
    </ligand>
</feature>
<feature type="binding site" evidence="7">
    <location>
        <position position="62"/>
    </location>
    <ligand>
        <name>Ni(2+)</name>
        <dbReference type="ChEBI" id="CHEBI:49786"/>
    </ligand>
</feature>
<evidence type="ECO:0000313" key="8">
    <source>
        <dbReference type="EMBL" id="RDE19818.1"/>
    </source>
</evidence>
<feature type="binding site" evidence="7">
    <location>
        <position position="92"/>
    </location>
    <ligand>
        <name>Ni(2+)</name>
        <dbReference type="ChEBI" id="CHEBI:49786"/>
    </ligand>
</feature>
<evidence type="ECO:0000256" key="7">
    <source>
        <dbReference type="PIRSR" id="PIRSR604419-1"/>
    </source>
</evidence>
<evidence type="ECO:0000313" key="9">
    <source>
        <dbReference type="Proteomes" id="UP000253769"/>
    </source>
</evidence>
<dbReference type="PRINTS" id="PR00446">
    <property type="entry name" value="HYDRGNUPTAKE"/>
</dbReference>
<dbReference type="InterPro" id="IPR000671">
    <property type="entry name" value="Peptidase_A31"/>
</dbReference>
<keyword evidence="3" id="KW-0645">Protease</keyword>
<dbReference type="InterPro" id="IPR023430">
    <property type="entry name" value="Pept_HybD-like_dom_sf"/>
</dbReference>
<dbReference type="EMBL" id="QQOH01000003">
    <property type="protein sequence ID" value="RDE19818.1"/>
    <property type="molecule type" value="Genomic_DNA"/>
</dbReference>
<sequence length="183" mass="19800">MSVLVLGVGNILLTDEGIGVRTIEALLERYHVPAGVELLDGGTAGMELMEVMARREHVILLDAVNTGAEPGTVVTLEEDEVPALFRSRISPHQLGISDLLGVMSLTGELPNHFTLFGVVPYSMETGTELSEPMVPKLEQMVELVFDKLEAMGLPLIERGPDEPFAQAQDRPPVFAENPTVSLV</sequence>
<evidence type="ECO:0000256" key="1">
    <source>
        <dbReference type="ARBA" id="ARBA00006814"/>
    </source>
</evidence>
<keyword evidence="6" id="KW-0378">Hydrolase</keyword>
<dbReference type="SUPFAM" id="SSF53163">
    <property type="entry name" value="HybD-like"/>
    <property type="match status" value="1"/>
</dbReference>
<dbReference type="Gene3D" id="3.40.50.1450">
    <property type="entry name" value="HybD-like"/>
    <property type="match status" value="1"/>
</dbReference>
<dbReference type="CDD" id="cd06062">
    <property type="entry name" value="H2MP_MemB-H2up"/>
    <property type="match status" value="1"/>
</dbReference>
<dbReference type="FunFam" id="3.40.50.1450:FF:000002">
    <property type="entry name" value="Hydrogenase 1 maturation protease"/>
    <property type="match status" value="1"/>
</dbReference>
<dbReference type="PANTHER" id="PTHR30302:SF1">
    <property type="entry name" value="HYDROGENASE 2 MATURATION PROTEASE"/>
    <property type="match status" value="1"/>
</dbReference>
<organism evidence="8 9">
    <name type="scientific">Motiliproteus coralliicola</name>
    <dbReference type="NCBI Taxonomy" id="2283196"/>
    <lineage>
        <taxon>Bacteria</taxon>
        <taxon>Pseudomonadati</taxon>
        <taxon>Pseudomonadota</taxon>
        <taxon>Gammaproteobacteria</taxon>
        <taxon>Oceanospirillales</taxon>
        <taxon>Oceanospirillaceae</taxon>
        <taxon>Motiliproteus</taxon>
    </lineage>
</organism>
<proteinExistence type="inferred from homology"/>
<dbReference type="Proteomes" id="UP000253769">
    <property type="component" value="Unassembled WGS sequence"/>
</dbReference>
<dbReference type="NCBIfam" id="NF007777">
    <property type="entry name" value="PRK10466.1"/>
    <property type="match status" value="1"/>
</dbReference>
<keyword evidence="5" id="KW-0064">Aspartyl protease</keyword>
<dbReference type="PANTHER" id="PTHR30302">
    <property type="entry name" value="HYDROGENASE 1 MATURATION PROTEASE"/>
    <property type="match status" value="1"/>
</dbReference>
<dbReference type="GO" id="GO:0046872">
    <property type="term" value="F:metal ion binding"/>
    <property type="evidence" value="ECO:0007669"/>
    <property type="project" value="UniProtKB-KW"/>
</dbReference>
<dbReference type="NCBIfam" id="TIGR00072">
    <property type="entry name" value="hydrog_prot"/>
    <property type="match status" value="1"/>
</dbReference>
<dbReference type="AlphaFoldDB" id="A0A369WCQ7"/>
<dbReference type="GO" id="GO:0016485">
    <property type="term" value="P:protein processing"/>
    <property type="evidence" value="ECO:0007669"/>
    <property type="project" value="InterPro"/>
</dbReference>
<reference evidence="8 9" key="1">
    <citation type="submission" date="2018-07" db="EMBL/GenBank/DDBJ databases">
        <title>Motiliproteus coralliicola sp. nov., a bacterium isolated from Coral.</title>
        <authorList>
            <person name="Wang G."/>
        </authorList>
    </citation>
    <scope>NUCLEOTIDE SEQUENCE [LARGE SCALE GENOMIC DNA]</scope>
    <source>
        <strain evidence="8 9">C34</strain>
    </source>
</reference>
<comment type="similarity">
    <text evidence="1">Belongs to the peptidase A31 family.</text>
</comment>
<protein>
    <submittedName>
        <fullName evidence="8">HyaD/HybD family hydrogenase maturation endopeptidase</fullName>
    </submittedName>
</protein>
<evidence type="ECO:0000256" key="4">
    <source>
        <dbReference type="ARBA" id="ARBA00022723"/>
    </source>
</evidence>
<keyword evidence="4 7" id="KW-0479">Metal-binding</keyword>
<dbReference type="NCBIfam" id="TIGR00140">
    <property type="entry name" value="hupD"/>
    <property type="match status" value="1"/>
</dbReference>
<dbReference type="OrthoDB" id="9792731at2"/>
<dbReference type="RefSeq" id="WP_114696163.1">
    <property type="nucleotide sequence ID" value="NZ_QQOH01000003.1"/>
</dbReference>
<evidence type="ECO:0000256" key="5">
    <source>
        <dbReference type="ARBA" id="ARBA00022750"/>
    </source>
</evidence>
<keyword evidence="2 7" id="KW-0533">Nickel</keyword>
<dbReference type="GO" id="GO:0004190">
    <property type="term" value="F:aspartic-type endopeptidase activity"/>
    <property type="evidence" value="ECO:0007669"/>
    <property type="project" value="UniProtKB-KW"/>
</dbReference>
<evidence type="ECO:0000256" key="6">
    <source>
        <dbReference type="ARBA" id="ARBA00022801"/>
    </source>
</evidence>
<dbReference type="InterPro" id="IPR004419">
    <property type="entry name" value="Pept_A31_hyd_express"/>
</dbReference>
<dbReference type="Pfam" id="PF01750">
    <property type="entry name" value="HycI"/>
    <property type="match status" value="1"/>
</dbReference>
<evidence type="ECO:0000256" key="3">
    <source>
        <dbReference type="ARBA" id="ARBA00022670"/>
    </source>
</evidence>
<gene>
    <name evidence="8" type="ORF">DV711_13170</name>
</gene>
<evidence type="ECO:0000256" key="2">
    <source>
        <dbReference type="ARBA" id="ARBA00022596"/>
    </source>
</evidence>
<keyword evidence="9" id="KW-1185">Reference proteome</keyword>
<comment type="caution">
    <text evidence="8">The sequence shown here is derived from an EMBL/GenBank/DDBJ whole genome shotgun (WGS) entry which is preliminary data.</text>
</comment>